<gene>
    <name evidence="1" type="ORF">SAY86_003390</name>
</gene>
<accession>A0AAN7N3W0</accession>
<evidence type="ECO:0000313" key="2">
    <source>
        <dbReference type="Proteomes" id="UP001346149"/>
    </source>
</evidence>
<sequence>MRALEIVLPLLKGAMTLPPLSVRGDLGGALGAMKLLRAFSEIVDSLDQKDSFVRKCVELLAFLLAGCSLEYPLHGSGAIAEALIRGIQKQRI</sequence>
<proteinExistence type="predicted"/>
<reference evidence="1 2" key="1">
    <citation type="journal article" date="2023" name="Hortic Res">
        <title>Pangenome of water caltrop reveals structural variations and asymmetric subgenome divergence after allopolyploidization.</title>
        <authorList>
            <person name="Zhang X."/>
            <person name="Chen Y."/>
            <person name="Wang L."/>
            <person name="Yuan Y."/>
            <person name="Fang M."/>
            <person name="Shi L."/>
            <person name="Lu R."/>
            <person name="Comes H.P."/>
            <person name="Ma Y."/>
            <person name="Chen Y."/>
            <person name="Huang G."/>
            <person name="Zhou Y."/>
            <person name="Zheng Z."/>
            <person name="Qiu Y."/>
        </authorList>
    </citation>
    <scope>NUCLEOTIDE SEQUENCE [LARGE SCALE GENOMIC DNA]</scope>
    <source>
        <strain evidence="1">F231</strain>
    </source>
</reference>
<keyword evidence="2" id="KW-1185">Reference proteome</keyword>
<dbReference type="AlphaFoldDB" id="A0AAN7N3W0"/>
<dbReference type="EMBL" id="JAXQNO010000001">
    <property type="protein sequence ID" value="KAK4803573.1"/>
    <property type="molecule type" value="Genomic_DNA"/>
</dbReference>
<comment type="caution">
    <text evidence="1">The sequence shown here is derived from an EMBL/GenBank/DDBJ whole genome shotgun (WGS) entry which is preliminary data.</text>
</comment>
<dbReference type="Proteomes" id="UP001346149">
    <property type="component" value="Unassembled WGS sequence"/>
</dbReference>
<protein>
    <submittedName>
        <fullName evidence="1">Uncharacterized protein</fullName>
    </submittedName>
</protein>
<evidence type="ECO:0000313" key="1">
    <source>
        <dbReference type="EMBL" id="KAK4803573.1"/>
    </source>
</evidence>
<name>A0AAN7N3W0_TRANT</name>
<organism evidence="1 2">
    <name type="scientific">Trapa natans</name>
    <name type="common">Water chestnut</name>
    <dbReference type="NCBI Taxonomy" id="22666"/>
    <lineage>
        <taxon>Eukaryota</taxon>
        <taxon>Viridiplantae</taxon>
        <taxon>Streptophyta</taxon>
        <taxon>Embryophyta</taxon>
        <taxon>Tracheophyta</taxon>
        <taxon>Spermatophyta</taxon>
        <taxon>Magnoliopsida</taxon>
        <taxon>eudicotyledons</taxon>
        <taxon>Gunneridae</taxon>
        <taxon>Pentapetalae</taxon>
        <taxon>rosids</taxon>
        <taxon>malvids</taxon>
        <taxon>Myrtales</taxon>
        <taxon>Lythraceae</taxon>
        <taxon>Trapa</taxon>
    </lineage>
</organism>